<evidence type="ECO:0000313" key="1">
    <source>
        <dbReference type="EMBL" id="PTN03392.1"/>
    </source>
</evidence>
<gene>
    <name evidence="1" type="ORF">C8N32_103236</name>
</gene>
<reference evidence="1 2" key="1">
    <citation type="submission" date="2018-04" db="EMBL/GenBank/DDBJ databases">
        <title>Genomic Encyclopedia of Archaeal and Bacterial Type Strains, Phase II (KMG-II): from individual species to whole genera.</title>
        <authorList>
            <person name="Goeker M."/>
        </authorList>
    </citation>
    <scope>NUCLEOTIDE SEQUENCE [LARGE SCALE GENOMIC DNA]</scope>
    <source>
        <strain evidence="1 2">DSM 18064</strain>
    </source>
</reference>
<dbReference type="RefSeq" id="WP_170106729.1">
    <property type="nucleotide sequence ID" value="NZ_NHSI01000060.1"/>
</dbReference>
<dbReference type="Proteomes" id="UP000243859">
    <property type="component" value="Unassembled WGS sequence"/>
</dbReference>
<name>A0A2T5BV89_9RHOB</name>
<sequence>MRWLMIGSLVAILAGSGLWVLGAHSVKTGMDHWAETRRAEGWQAEYAALDVTGYPLRFRAAFTDLALADPETGLAWQAAAFETDTSALRPSRVRVLWPGTQYIATPLEKIGLSASPVQGLLHLSPGPSLELAKAEMVFNALSLASDRGWQASVGAARFSAVRTGPATYATHASATGMRLPSRAVGLLDDNGVLPDLFEGVEITATLTFDRPWDRRAIEERRPHPTGLALTRLEAQCGSLALAATGTVAIAPDGIPSGEIALRATNWQEMLRVAVSAGALPESAARQMEKGLGLLAGLSGRSDTLDAPLRFSGGRIWLGPIPLGKAPALRLR</sequence>
<dbReference type="AlphaFoldDB" id="A0A2T5BV89"/>
<dbReference type="EMBL" id="QAAA01000003">
    <property type="protein sequence ID" value="PTN03392.1"/>
    <property type="molecule type" value="Genomic_DNA"/>
</dbReference>
<evidence type="ECO:0008006" key="3">
    <source>
        <dbReference type="Google" id="ProtNLM"/>
    </source>
</evidence>
<evidence type="ECO:0000313" key="2">
    <source>
        <dbReference type="Proteomes" id="UP000243859"/>
    </source>
</evidence>
<dbReference type="InterPro" id="IPR018666">
    <property type="entry name" value="DUF2125"/>
</dbReference>
<accession>A0A2T5BV89</accession>
<protein>
    <recommendedName>
        <fullName evidence="3">DUF2125 domain-containing protein</fullName>
    </recommendedName>
</protein>
<keyword evidence="2" id="KW-1185">Reference proteome</keyword>
<comment type="caution">
    <text evidence="1">The sequence shown here is derived from an EMBL/GenBank/DDBJ whole genome shotgun (WGS) entry which is preliminary data.</text>
</comment>
<organism evidence="1 2">
    <name type="scientific">Rhodovulum imhoffii</name>
    <dbReference type="NCBI Taxonomy" id="365340"/>
    <lineage>
        <taxon>Bacteria</taxon>
        <taxon>Pseudomonadati</taxon>
        <taxon>Pseudomonadota</taxon>
        <taxon>Alphaproteobacteria</taxon>
        <taxon>Rhodobacterales</taxon>
        <taxon>Paracoccaceae</taxon>
        <taxon>Rhodovulum</taxon>
    </lineage>
</organism>
<proteinExistence type="predicted"/>
<dbReference type="Pfam" id="PF09898">
    <property type="entry name" value="DUF2125"/>
    <property type="match status" value="1"/>
</dbReference>